<feature type="transmembrane region" description="Helical" evidence="1">
    <location>
        <begin position="61"/>
        <end position="81"/>
    </location>
</feature>
<dbReference type="EMBL" id="CP000881">
    <property type="protein sequence ID" value="ABW97887.1"/>
    <property type="molecule type" value="Genomic_DNA"/>
</dbReference>
<dbReference type="GeneID" id="5739786"/>
<gene>
    <name evidence="2" type="ORF">HAN_1g42</name>
</gene>
<accession>A9BK54</accession>
<dbReference type="AlphaFoldDB" id="A9BK54"/>
<keyword evidence="1" id="KW-0472">Membrane</keyword>
<protein>
    <submittedName>
        <fullName evidence="2">Uncharacterized protein</fullName>
    </submittedName>
</protein>
<evidence type="ECO:0000313" key="2">
    <source>
        <dbReference type="EMBL" id="ABW97887.1"/>
    </source>
</evidence>
<keyword evidence="1" id="KW-0812">Transmembrane</keyword>
<sequence>MLLFGPFSLLKIKFQFFSKFSLSFFFSYFLISFHLFESIFEIKKKNTKNYKVSLRFFDEKYSLFFCNSLLMGIKDINFFFFQKNHRNLFKLENNDEYFGLESNLISFTNSKNFEQPLILNNFYEITIHFDFLVQKMKEIYSSFRNFGFFFTKLIKKKNQVLSSLVNEIFKKKINQKCFFKKDFSISHIFFSLKKKKSLQLIFRFFRINSFSKMNFQNQKTNWFNLKIGFPFFLNYNTKIKNLIKKKSFDSKNNLFKKNIFFLRENFFFQKKNKNSHWKEILDWKEKKIFFLYAQEKKIIQFFLNFIQIEGLLKFEKNPLSSFLLKFRIFTVFGLFKKNLNLKWESFDKFWSRKIIFLNEKFKKIIFFSLRFSFFLKDEDFFFKVIESSSLKKKNLISKERKIAKLFNGNCFDNGFNYIRFEKKKFFSSKILGQFSGNSTKYQNIN</sequence>
<dbReference type="Proteomes" id="UP000243127">
    <property type="component" value="Nucleomorph 1"/>
</dbReference>
<dbReference type="RefSeq" id="XP_001712212.1">
    <property type="nucleotide sequence ID" value="XM_001712160.1"/>
</dbReference>
<name>A9BK54_HEMAN</name>
<evidence type="ECO:0000313" key="3">
    <source>
        <dbReference type="Proteomes" id="UP000243127"/>
    </source>
</evidence>
<organism evidence="2 3">
    <name type="scientific">Hemiselmis andersenii</name>
    <name type="common">Cryptophyte alga</name>
    <dbReference type="NCBI Taxonomy" id="464988"/>
    <lineage>
        <taxon>Eukaryota</taxon>
        <taxon>Cryptophyceae</taxon>
        <taxon>Cryptomonadales</taxon>
        <taxon>Hemiselmidaceae</taxon>
        <taxon>Hemiselmis</taxon>
    </lineage>
</organism>
<proteinExistence type="predicted"/>
<feature type="transmembrane region" description="Helical" evidence="1">
    <location>
        <begin position="20"/>
        <end position="40"/>
    </location>
</feature>
<geneLocation type="nucleomorph" evidence="2"/>
<keyword evidence="1" id="KW-1133">Transmembrane helix</keyword>
<keyword evidence="2" id="KW-0542">Nucleomorph</keyword>
<evidence type="ECO:0000256" key="1">
    <source>
        <dbReference type="SAM" id="Phobius"/>
    </source>
</evidence>
<reference evidence="2 3" key="1">
    <citation type="journal article" date="2007" name="Proc. Natl. Acad. Sci. U.S.A.">
        <title>Nucleomorph genome of Hemiselmis andersenii reveals complete intron loss and compaction as a driver of protein structure and function.</title>
        <authorList>
            <person name="Lane C.E."/>
            <person name="van den Heuvel K."/>
            <person name="Kozera C."/>
            <person name="Curtis B.A."/>
            <person name="Parsons B.J."/>
            <person name="Bowman S."/>
            <person name="Archibald J.M."/>
        </authorList>
    </citation>
    <scope>NUCLEOTIDE SEQUENCE [LARGE SCALE GENOMIC DNA]</scope>
    <source>
        <strain evidence="2 3">CCMP644</strain>
    </source>
</reference>